<dbReference type="OrthoDB" id="30736at2157"/>
<dbReference type="Gene3D" id="3.20.20.70">
    <property type="entry name" value="Aldolase class I"/>
    <property type="match status" value="1"/>
</dbReference>
<dbReference type="InterPro" id="IPR013785">
    <property type="entry name" value="Aldolase_TIM"/>
</dbReference>
<feature type="domain" description="Radical SAM core" evidence="7">
    <location>
        <begin position="2"/>
        <end position="213"/>
    </location>
</feature>
<dbReference type="Proteomes" id="UP000321408">
    <property type="component" value="Chromosome"/>
</dbReference>
<keyword evidence="9" id="KW-1185">Reference proteome</keyword>
<dbReference type="PANTHER" id="PTHR11228:SF7">
    <property type="entry name" value="PQQA PEPTIDE CYCLASE"/>
    <property type="match status" value="1"/>
</dbReference>
<dbReference type="InterPro" id="IPR007197">
    <property type="entry name" value="rSAM"/>
</dbReference>
<evidence type="ECO:0000313" key="9">
    <source>
        <dbReference type="Proteomes" id="UP000321408"/>
    </source>
</evidence>
<dbReference type="InterPro" id="IPR058240">
    <property type="entry name" value="rSAM_sf"/>
</dbReference>
<reference evidence="8 9" key="2">
    <citation type="journal article" date="2024" name="Int. J. Syst. Evol. Microbiol.">
        <title>Promethearchaeum syntrophicum gen. nov., sp. nov., an anaerobic, obligately syntrophic archaeon, the first isolate of the lineage 'Asgard' archaea, and proposal of the new archaeal phylum Promethearchaeota phyl. nov. and kingdom Promethearchaeati regn. nov.</title>
        <authorList>
            <person name="Imachi H."/>
            <person name="Nobu M.K."/>
            <person name="Kato S."/>
            <person name="Takaki Y."/>
            <person name="Miyazaki M."/>
            <person name="Miyata M."/>
            <person name="Ogawara M."/>
            <person name="Saito Y."/>
            <person name="Sakai S."/>
            <person name="Tahara Y.O."/>
            <person name="Takano Y."/>
            <person name="Tasumi E."/>
            <person name="Uematsu K."/>
            <person name="Yoshimura T."/>
            <person name="Itoh T."/>
            <person name="Ohkuma M."/>
            <person name="Takai K."/>
        </authorList>
    </citation>
    <scope>NUCLEOTIDE SEQUENCE [LARGE SCALE GENOMIC DNA]</scope>
    <source>
        <strain evidence="8 9">MK-D1</strain>
    </source>
</reference>
<evidence type="ECO:0000259" key="7">
    <source>
        <dbReference type="PROSITE" id="PS51918"/>
    </source>
</evidence>
<dbReference type="EMBL" id="CP042905">
    <property type="protein sequence ID" value="QEE16170.1"/>
    <property type="molecule type" value="Genomic_DNA"/>
</dbReference>
<evidence type="ECO:0000256" key="6">
    <source>
        <dbReference type="ARBA" id="ARBA00023014"/>
    </source>
</evidence>
<gene>
    <name evidence="8" type="ORF">DSAG12_01999</name>
</gene>
<comment type="cofactor">
    <cofactor evidence="1">
        <name>[4Fe-4S] cluster</name>
        <dbReference type="ChEBI" id="CHEBI:49883"/>
    </cofactor>
</comment>
<keyword evidence="3" id="KW-0949">S-adenosyl-L-methionine</keyword>
<dbReference type="InterPro" id="IPR050377">
    <property type="entry name" value="Radical_SAM_PqqE_MftC-like"/>
</dbReference>
<dbReference type="SUPFAM" id="SSF102114">
    <property type="entry name" value="Radical SAM enzymes"/>
    <property type="match status" value="1"/>
</dbReference>
<evidence type="ECO:0000256" key="3">
    <source>
        <dbReference type="ARBA" id="ARBA00022691"/>
    </source>
</evidence>
<evidence type="ECO:0000313" key="8">
    <source>
        <dbReference type="EMBL" id="QEE16170.1"/>
    </source>
</evidence>
<dbReference type="AlphaFoldDB" id="A0A5B9DBP5"/>
<keyword evidence="5" id="KW-0408">Iron</keyword>
<dbReference type="CDD" id="cd01335">
    <property type="entry name" value="Radical_SAM"/>
    <property type="match status" value="1"/>
</dbReference>
<dbReference type="Pfam" id="PF04055">
    <property type="entry name" value="Radical_SAM"/>
    <property type="match status" value="1"/>
</dbReference>
<sequence length="346" mass="38698">MKYKLDCAVWETTLACNMNCKHCGSSAGTARENELSTDECFKLCEDLAQSGCNTVSLMGGEPFVRKDWKSLAWCVKDLGMELAFVSNGLLIPKYINDLVELETSVIGISLDGTEKTHDSIRREGSYKAVMKTIDLLNQNGIQTTVITTVTKTNFSELLAIRDILKKKKVNWQIQIGMPFGNLDPNLIIDEDEYYAIPMFIVSEGIKNKFKEYPVIGAHCFGYFSHLLQGGGHWKGCTAGISSIGITSDGGIVGCLSMGNNQFIEDNIRERSFIDIWEDPNSFRYNRKFTVENIGANCQGCYFADRCKGGCNSVSLHMSGKLHNTPFCMRMIEENKLDVKPTKSYKR</sequence>
<dbReference type="RefSeq" id="WP_147663049.1">
    <property type="nucleotide sequence ID" value="NZ_CP042905.2"/>
</dbReference>
<dbReference type="PIRSF" id="PIRSF037420">
    <property type="entry name" value="PQQ_syn_pqqE"/>
    <property type="match status" value="1"/>
</dbReference>
<dbReference type="GO" id="GO:0046872">
    <property type="term" value="F:metal ion binding"/>
    <property type="evidence" value="ECO:0007669"/>
    <property type="project" value="UniProtKB-KW"/>
</dbReference>
<name>A0A5B9DBP5_9ARCH</name>
<dbReference type="GO" id="GO:0003824">
    <property type="term" value="F:catalytic activity"/>
    <property type="evidence" value="ECO:0007669"/>
    <property type="project" value="InterPro"/>
</dbReference>
<accession>A0A5B9DBP5</accession>
<evidence type="ECO:0000256" key="4">
    <source>
        <dbReference type="ARBA" id="ARBA00022723"/>
    </source>
</evidence>
<keyword evidence="6" id="KW-0411">Iron-sulfur</keyword>
<evidence type="ECO:0000256" key="2">
    <source>
        <dbReference type="ARBA" id="ARBA00022485"/>
    </source>
</evidence>
<protein>
    <submittedName>
        <fullName evidence="8">Radical SAM protein</fullName>
    </submittedName>
</protein>
<reference evidence="8 9" key="1">
    <citation type="journal article" date="2020" name="Nature">
        <title>Isolation of an archaeon at the prokaryote-eukaryote interface.</title>
        <authorList>
            <person name="Imachi H."/>
            <person name="Nobu M.K."/>
            <person name="Nakahara N."/>
            <person name="Morono Y."/>
            <person name="Ogawara M."/>
            <person name="Takaki Y."/>
            <person name="Takano Y."/>
            <person name="Uematsu K."/>
            <person name="Ikuta T."/>
            <person name="Ito M."/>
            <person name="Matsui Y."/>
            <person name="Miyazaki M."/>
            <person name="Murata K."/>
            <person name="Saito Y."/>
            <person name="Sakai S."/>
            <person name="Song C."/>
            <person name="Tasumi E."/>
            <person name="Yamanaka Y."/>
            <person name="Yamaguchi T."/>
            <person name="Kamagata Y."/>
            <person name="Tamaki H."/>
            <person name="Takai K."/>
        </authorList>
    </citation>
    <scope>NUCLEOTIDE SEQUENCE [LARGE SCALE GENOMIC DNA]</scope>
    <source>
        <strain evidence="8 9">MK-D1</strain>
    </source>
</reference>
<keyword evidence="2" id="KW-0004">4Fe-4S</keyword>
<dbReference type="PANTHER" id="PTHR11228">
    <property type="entry name" value="RADICAL SAM DOMAIN PROTEIN"/>
    <property type="match status" value="1"/>
</dbReference>
<evidence type="ECO:0000256" key="5">
    <source>
        <dbReference type="ARBA" id="ARBA00023004"/>
    </source>
</evidence>
<dbReference type="Pfam" id="PF13186">
    <property type="entry name" value="SPASM"/>
    <property type="match status" value="1"/>
</dbReference>
<evidence type="ECO:0000256" key="1">
    <source>
        <dbReference type="ARBA" id="ARBA00001966"/>
    </source>
</evidence>
<dbReference type="PROSITE" id="PS51918">
    <property type="entry name" value="RADICAL_SAM"/>
    <property type="match status" value="1"/>
</dbReference>
<dbReference type="KEGG" id="psyt:DSAG12_01999"/>
<dbReference type="GeneID" id="41329989"/>
<dbReference type="InterPro" id="IPR017200">
    <property type="entry name" value="PqqE-like"/>
</dbReference>
<dbReference type="InterPro" id="IPR023885">
    <property type="entry name" value="4Fe4S-binding_SPASM_dom"/>
</dbReference>
<dbReference type="GO" id="GO:0051539">
    <property type="term" value="F:4 iron, 4 sulfur cluster binding"/>
    <property type="evidence" value="ECO:0007669"/>
    <property type="project" value="UniProtKB-KW"/>
</dbReference>
<dbReference type="NCBIfam" id="TIGR04085">
    <property type="entry name" value="rSAM_more_4Fe4S"/>
    <property type="match status" value="1"/>
</dbReference>
<dbReference type="SFLD" id="SFLDG01386">
    <property type="entry name" value="main_SPASM_domain-containing"/>
    <property type="match status" value="1"/>
</dbReference>
<dbReference type="SFLD" id="SFLDG01067">
    <property type="entry name" value="SPASM/twitch_domain_containing"/>
    <property type="match status" value="1"/>
</dbReference>
<dbReference type="SFLD" id="SFLDS00029">
    <property type="entry name" value="Radical_SAM"/>
    <property type="match status" value="1"/>
</dbReference>
<organism evidence="8 9">
    <name type="scientific">Promethearchaeum syntrophicum</name>
    <dbReference type="NCBI Taxonomy" id="2594042"/>
    <lineage>
        <taxon>Archaea</taxon>
        <taxon>Promethearchaeati</taxon>
        <taxon>Promethearchaeota</taxon>
        <taxon>Promethearchaeia</taxon>
        <taxon>Promethearchaeales</taxon>
        <taxon>Promethearchaeaceae</taxon>
        <taxon>Promethearchaeum</taxon>
    </lineage>
</organism>
<keyword evidence="4" id="KW-0479">Metal-binding</keyword>
<proteinExistence type="predicted"/>